<protein>
    <submittedName>
        <fullName evidence="1">Uncharacterized protein</fullName>
    </submittedName>
</protein>
<dbReference type="Proteomes" id="UP001186974">
    <property type="component" value="Unassembled WGS sequence"/>
</dbReference>
<organism evidence="1 2">
    <name type="scientific">Coniosporium uncinatum</name>
    <dbReference type="NCBI Taxonomy" id="93489"/>
    <lineage>
        <taxon>Eukaryota</taxon>
        <taxon>Fungi</taxon>
        <taxon>Dikarya</taxon>
        <taxon>Ascomycota</taxon>
        <taxon>Pezizomycotina</taxon>
        <taxon>Dothideomycetes</taxon>
        <taxon>Dothideomycetes incertae sedis</taxon>
        <taxon>Coniosporium</taxon>
    </lineage>
</organism>
<name>A0ACC3DVA1_9PEZI</name>
<proteinExistence type="predicted"/>
<gene>
    <name evidence="1" type="ORF">LTS18_014486</name>
</gene>
<comment type="caution">
    <text evidence="1">The sequence shown here is derived from an EMBL/GenBank/DDBJ whole genome shotgun (WGS) entry which is preliminary data.</text>
</comment>
<accession>A0ACC3DVA1</accession>
<reference evidence="1" key="1">
    <citation type="submission" date="2024-09" db="EMBL/GenBank/DDBJ databases">
        <title>Black Yeasts Isolated from many extreme environments.</title>
        <authorList>
            <person name="Coleine C."/>
            <person name="Stajich J.E."/>
            <person name="Selbmann L."/>
        </authorList>
    </citation>
    <scope>NUCLEOTIDE SEQUENCE</scope>
    <source>
        <strain evidence="1">CCFEE 5737</strain>
    </source>
</reference>
<evidence type="ECO:0000313" key="1">
    <source>
        <dbReference type="EMBL" id="KAK3080643.1"/>
    </source>
</evidence>
<keyword evidence="2" id="KW-1185">Reference proteome</keyword>
<sequence length="319" mass="34943">MASTASSPDPPKGADNLHVDQSKDPQDVHLHSTSLHQKAANVHADHPNDPQYVAELNELLLATLSTPPGTSHPIVLDPPALIDHAIPEASDEVPIAETPSFELGKTKDHSVSKRFEQVVEILLILVAIVFIVLCALIAAVNRQVVEANALGHRLEIVLRFIPTVFPIVFAALAGDSLKKIALLLAERGSRLRTLELLVSCRTLATTIKSLYQLRKFSALTISILALWVLSPLGSQASLRTLLEKPSYITDIRTMSYLDTSLNTSRNSIFTSGDMGILGLAPPNMYNALLLLPTQAKLSPQDEWRNIRIPRLESFEKRVT</sequence>
<dbReference type="EMBL" id="JAWDJW010000465">
    <property type="protein sequence ID" value="KAK3080643.1"/>
    <property type="molecule type" value="Genomic_DNA"/>
</dbReference>
<evidence type="ECO:0000313" key="2">
    <source>
        <dbReference type="Proteomes" id="UP001186974"/>
    </source>
</evidence>